<evidence type="ECO:0000313" key="9">
    <source>
        <dbReference type="EMBL" id="AIG97943.1"/>
    </source>
</evidence>
<evidence type="ECO:0000256" key="7">
    <source>
        <dbReference type="ARBA" id="ARBA00023136"/>
    </source>
</evidence>
<dbReference type="GO" id="GO:0016740">
    <property type="term" value="F:transferase activity"/>
    <property type="evidence" value="ECO:0007669"/>
    <property type="project" value="UniProtKB-KW"/>
</dbReference>
<evidence type="ECO:0000256" key="4">
    <source>
        <dbReference type="ARBA" id="ARBA00022741"/>
    </source>
</evidence>
<keyword evidence="2" id="KW-0813">Transport</keyword>
<keyword evidence="3" id="KW-1003">Cell membrane</keyword>
<dbReference type="PANTHER" id="PTHR43553">
    <property type="entry name" value="HEAVY METAL TRANSPORTER"/>
    <property type="match status" value="1"/>
</dbReference>
<evidence type="ECO:0000256" key="5">
    <source>
        <dbReference type="ARBA" id="ARBA00022840"/>
    </source>
</evidence>
<dbReference type="GO" id="GO:0042626">
    <property type="term" value="F:ATPase-coupled transmembrane transporter activity"/>
    <property type="evidence" value="ECO:0007669"/>
    <property type="project" value="TreeGrafter"/>
</dbReference>
<dbReference type="GO" id="GO:0005524">
    <property type="term" value="F:ATP binding"/>
    <property type="evidence" value="ECO:0007669"/>
    <property type="project" value="UniProtKB-KW"/>
</dbReference>
<dbReference type="SUPFAM" id="SSF55729">
    <property type="entry name" value="Acyl-CoA N-acyltransferases (Nat)"/>
    <property type="match status" value="1"/>
</dbReference>
<organism evidence="9 10">
    <name type="scientific">Archaeoglobus fulgidus DSM 8774</name>
    <dbReference type="NCBI Taxonomy" id="1344584"/>
    <lineage>
        <taxon>Archaea</taxon>
        <taxon>Methanobacteriati</taxon>
        <taxon>Methanobacteriota</taxon>
        <taxon>Archaeoglobi</taxon>
        <taxon>Archaeoglobales</taxon>
        <taxon>Archaeoglobaceae</taxon>
        <taxon>Archaeoglobus</taxon>
    </lineage>
</organism>
<dbReference type="InterPro" id="IPR016181">
    <property type="entry name" value="Acyl_CoA_acyltransferase"/>
</dbReference>
<feature type="domain" description="ABC transporter" evidence="8">
    <location>
        <begin position="413"/>
        <end position="620"/>
    </location>
</feature>
<keyword evidence="5" id="KW-0067">ATP-binding</keyword>
<evidence type="ECO:0000313" key="10">
    <source>
        <dbReference type="Proteomes" id="UP000028501"/>
    </source>
</evidence>
<dbReference type="SUPFAM" id="SSF52540">
    <property type="entry name" value="P-loop containing nucleoside triphosphate hydrolases"/>
    <property type="match status" value="1"/>
</dbReference>
<dbReference type="HOGENOM" id="CLU_437379_0_0_2"/>
<evidence type="ECO:0000256" key="1">
    <source>
        <dbReference type="ARBA" id="ARBA00004202"/>
    </source>
</evidence>
<evidence type="ECO:0000256" key="2">
    <source>
        <dbReference type="ARBA" id="ARBA00022448"/>
    </source>
</evidence>
<dbReference type="Gene3D" id="3.40.630.30">
    <property type="match status" value="1"/>
</dbReference>
<keyword evidence="4" id="KW-0547">Nucleotide-binding</keyword>
<comment type="subcellular location">
    <subcellularLocation>
        <location evidence="1">Cell membrane</location>
        <topology evidence="1">Peripheral membrane protein</topology>
    </subcellularLocation>
</comment>
<gene>
    <name evidence="9" type="ORF">AFULGI_00011630</name>
</gene>
<dbReference type="EMBL" id="CP006577">
    <property type="protein sequence ID" value="AIG97943.1"/>
    <property type="molecule type" value="Genomic_DNA"/>
</dbReference>
<evidence type="ECO:0000256" key="3">
    <source>
        <dbReference type="ARBA" id="ARBA00022475"/>
    </source>
</evidence>
<dbReference type="GO" id="GO:0016887">
    <property type="term" value="F:ATP hydrolysis activity"/>
    <property type="evidence" value="ECO:0007669"/>
    <property type="project" value="InterPro"/>
</dbReference>
<dbReference type="Gene3D" id="3.40.50.300">
    <property type="entry name" value="P-loop containing nucleotide triphosphate hydrolases"/>
    <property type="match status" value="1"/>
</dbReference>
<dbReference type="GO" id="GO:0043190">
    <property type="term" value="C:ATP-binding cassette (ABC) transporter complex"/>
    <property type="evidence" value="ECO:0007669"/>
    <property type="project" value="TreeGrafter"/>
</dbReference>
<evidence type="ECO:0000259" key="8">
    <source>
        <dbReference type="PROSITE" id="PS50893"/>
    </source>
</evidence>
<dbReference type="KEGG" id="afg:AFULGI_00011630"/>
<dbReference type="Proteomes" id="UP000028501">
    <property type="component" value="Chromosome"/>
</dbReference>
<evidence type="ECO:0000256" key="6">
    <source>
        <dbReference type="ARBA" id="ARBA00022967"/>
    </source>
</evidence>
<sequence>MIAKVVSHELPKHRHRWFGAVELDNGLTLYMSGIAAWLFEGDVVEVVIKNEPKEIYGRKILFFADYELYKFYGSERIKVWDVFSRNLELPRYSFGKEVYRYRIRAREAVYEKDFERIAELEQYHYASQKSKVALWKCYDCGNLIEANTKPVCECGSRNVHIVEIKGSTPASRFLIFELVERQPFEPEVVAYVRVDPPVPLMHRKLDGKIVENIRERVFPKEWFENVFSPEKELSELFRKLRSRFSLKVARHRLWEEASEEAMKKCNSAASRIARVVVHPDYRADGLGILAVRTAVEWIEERRVPEMRMRKHLVETIAQMARFNPFFEKAGFYYLWDTASGKPVLYKPLSEEAERYIRKFLEEDEVARGHGGKLCVSRYGSVKPLEKLKFRNVSKLFASTLDLEKVSDEVRTVLESFGVRQRVVERYVLRDVNLEIKPGEIVAVVGASGSGKTTFLRLIVGEALKLDDDVYKPSSGMVEVVVDSIAAMIPSELEPQITEKSILEQIFDITGDIHLAVEVLNRAGISDAVLYRARFNELSTGQKERFKLAACLAKKPSLMLVDEFAAHLDEMTAVRVARKISELAREAKITLIAVTHRKEVINALSPDRILYVGYGGVTESP</sequence>
<protein>
    <submittedName>
        <fullName evidence="9">ABC-type ATPase fused to a predicted acetyltransferase domain protein</fullName>
    </submittedName>
</protein>
<dbReference type="Pfam" id="PF00005">
    <property type="entry name" value="ABC_tran"/>
    <property type="match status" value="1"/>
</dbReference>
<dbReference type="InterPro" id="IPR050095">
    <property type="entry name" value="ECF_ABC_transporter_ATP-bd"/>
</dbReference>
<reference evidence="9 10" key="1">
    <citation type="submission" date="2013-07" db="EMBL/GenBank/DDBJ databases">
        <title>Genome of Archaeoglobus fulgidus.</title>
        <authorList>
            <person name="Fiebig A."/>
            <person name="Birkeland N.-K."/>
        </authorList>
    </citation>
    <scope>NUCLEOTIDE SEQUENCE [LARGE SCALE GENOMIC DNA]</scope>
    <source>
        <strain evidence="9 10">DSM 8774</strain>
    </source>
</reference>
<keyword evidence="9" id="KW-0808">Transferase</keyword>
<dbReference type="RefSeq" id="WP_010878564.1">
    <property type="nucleotide sequence ID" value="NZ_CP006577.1"/>
</dbReference>
<accession>A0A075WK34</accession>
<keyword evidence="7" id="KW-0472">Membrane</keyword>
<name>A0A075WK34_ARCFL</name>
<dbReference type="PROSITE" id="PS50893">
    <property type="entry name" value="ABC_TRANSPORTER_2"/>
    <property type="match status" value="1"/>
</dbReference>
<dbReference type="InterPro" id="IPR003593">
    <property type="entry name" value="AAA+_ATPase"/>
</dbReference>
<dbReference type="AlphaFoldDB" id="A0A075WK34"/>
<dbReference type="GeneID" id="24794674"/>
<dbReference type="InterPro" id="IPR003439">
    <property type="entry name" value="ABC_transporter-like_ATP-bd"/>
</dbReference>
<keyword evidence="6" id="KW-1278">Translocase</keyword>
<dbReference type="SMART" id="SM00382">
    <property type="entry name" value="AAA"/>
    <property type="match status" value="1"/>
</dbReference>
<dbReference type="InterPro" id="IPR027417">
    <property type="entry name" value="P-loop_NTPase"/>
</dbReference>
<proteinExistence type="predicted"/>
<dbReference type="PANTHER" id="PTHR43553:SF27">
    <property type="entry name" value="ENERGY-COUPLING FACTOR TRANSPORTER ATP-BINDING PROTEIN ECFA2"/>
    <property type="match status" value="1"/>
</dbReference>